<dbReference type="AlphaFoldDB" id="A0AAN9M037"/>
<accession>A0AAN9M037</accession>
<keyword evidence="3" id="KW-1185">Reference proteome</keyword>
<reference evidence="2 3" key="1">
    <citation type="submission" date="2024-01" db="EMBL/GenBank/DDBJ databases">
        <title>The genomes of 5 underutilized Papilionoideae crops provide insights into root nodulation and disease resistanc.</title>
        <authorList>
            <person name="Jiang F."/>
        </authorList>
    </citation>
    <scope>NUCLEOTIDE SEQUENCE [LARGE SCALE GENOMIC DNA]</scope>
    <source>
        <strain evidence="2">LVBAO_FW01</strain>
        <tissue evidence="2">Leaves</tissue>
    </source>
</reference>
<comment type="caution">
    <text evidence="2">The sequence shown here is derived from an EMBL/GenBank/DDBJ whole genome shotgun (WGS) entry which is preliminary data.</text>
</comment>
<dbReference type="EMBL" id="JAYMYQ010000003">
    <property type="protein sequence ID" value="KAK7344966.1"/>
    <property type="molecule type" value="Genomic_DNA"/>
</dbReference>
<feature type="region of interest" description="Disordered" evidence="1">
    <location>
        <begin position="94"/>
        <end position="118"/>
    </location>
</feature>
<feature type="compositionally biased region" description="Polar residues" evidence="1">
    <location>
        <begin position="15"/>
        <end position="25"/>
    </location>
</feature>
<organism evidence="2 3">
    <name type="scientific">Canavalia gladiata</name>
    <name type="common">Sword bean</name>
    <name type="synonym">Dolichos gladiatus</name>
    <dbReference type="NCBI Taxonomy" id="3824"/>
    <lineage>
        <taxon>Eukaryota</taxon>
        <taxon>Viridiplantae</taxon>
        <taxon>Streptophyta</taxon>
        <taxon>Embryophyta</taxon>
        <taxon>Tracheophyta</taxon>
        <taxon>Spermatophyta</taxon>
        <taxon>Magnoliopsida</taxon>
        <taxon>eudicotyledons</taxon>
        <taxon>Gunneridae</taxon>
        <taxon>Pentapetalae</taxon>
        <taxon>rosids</taxon>
        <taxon>fabids</taxon>
        <taxon>Fabales</taxon>
        <taxon>Fabaceae</taxon>
        <taxon>Papilionoideae</taxon>
        <taxon>50 kb inversion clade</taxon>
        <taxon>NPAAA clade</taxon>
        <taxon>indigoferoid/millettioid clade</taxon>
        <taxon>Phaseoleae</taxon>
        <taxon>Canavalia</taxon>
    </lineage>
</organism>
<evidence type="ECO:0000313" key="2">
    <source>
        <dbReference type="EMBL" id="KAK7344966.1"/>
    </source>
</evidence>
<name>A0AAN9M037_CANGL</name>
<evidence type="ECO:0000313" key="3">
    <source>
        <dbReference type="Proteomes" id="UP001367508"/>
    </source>
</evidence>
<feature type="compositionally biased region" description="Basic and acidic residues" evidence="1">
    <location>
        <begin position="1"/>
        <end position="11"/>
    </location>
</feature>
<feature type="region of interest" description="Disordered" evidence="1">
    <location>
        <begin position="1"/>
        <end position="40"/>
    </location>
</feature>
<evidence type="ECO:0000256" key="1">
    <source>
        <dbReference type="SAM" id="MobiDB-lite"/>
    </source>
</evidence>
<gene>
    <name evidence="2" type="ORF">VNO77_15273</name>
</gene>
<proteinExistence type="predicted"/>
<feature type="compositionally biased region" description="Polar residues" evidence="1">
    <location>
        <begin position="95"/>
        <end position="106"/>
    </location>
</feature>
<sequence>MKNLPRHREIGDVYSLTSANQNSPRRQVGMRQQPLRSDEHGWTRCGHRAIRNEDALVQLFISPMQNTYSAPNIGNYSSAPQILHMSSHVEYPKSLLSNSQIPNLSSPDELPQGPREVP</sequence>
<dbReference type="Proteomes" id="UP001367508">
    <property type="component" value="Unassembled WGS sequence"/>
</dbReference>
<protein>
    <submittedName>
        <fullName evidence="2">Uncharacterized protein</fullName>
    </submittedName>
</protein>